<reference evidence="1" key="1">
    <citation type="submission" date="2021-01" db="EMBL/GenBank/DDBJ databases">
        <title>Complete genome sequence of Clostridiales bacterium R-7.</title>
        <authorList>
            <person name="Mahoney-Kurpe S.C."/>
            <person name="Palevich N."/>
            <person name="Koike S."/>
            <person name="Moon C.D."/>
            <person name="Attwood G.T."/>
        </authorList>
    </citation>
    <scope>NUCLEOTIDE SEQUENCE</scope>
    <source>
        <strain evidence="1">R-7</strain>
    </source>
</reference>
<protein>
    <submittedName>
        <fullName evidence="1">Sodium/proline symporter</fullName>
    </submittedName>
</protein>
<evidence type="ECO:0000313" key="2">
    <source>
        <dbReference type="Proteomes" id="UP000682782"/>
    </source>
</evidence>
<dbReference type="EMBL" id="CP068393">
    <property type="protein sequence ID" value="QUC68089.1"/>
    <property type="molecule type" value="Genomic_DNA"/>
</dbReference>
<name>A0AC61N930_9FIRM</name>
<keyword evidence="2" id="KW-1185">Reference proteome</keyword>
<gene>
    <name evidence="1" type="ORF">JYE49_05190</name>
</gene>
<sequence length="507" mass="54814">MNTELVVFIVYLCFMLGIGVYFFVKGRGSGEKEYFLGGRKMGPWVSALSAGASDMSAWVLMGLPASIYALGIGQAWIAIGLAIGYAMSWLFEAPRLRRFSIAADDSITLPQYLTNRFKSSSKVLQILCAIIFLVAYTIYAASSVKACGTLFQTVCGNIFVNNNDLLNQQIFMYIAAAIIIGYTFMGGFSAVCWTDFFQGLLMLGALLIAPIFALGLISGGQGQMTMESLSAANPDYWNFFPDWKTVVSGLGWGLGYFGMPHIIIRFMSVRSDKDLHKSAKIGITWNVLIILFSVAAGCIGHLFLGEVGDSSTVFIQMVRAIFPAIISGILLSAILAASMSTADSQLLCASSAFASDVYKPVIRKNQSTDKEMFWVGRYVVLIIAIIAVLIASNPNSQSIMNLVSNAWGIFGAAFGPAILLSLFWKRFTFKGAVAGIAAGAVVDIAWLVINTRLSAATAGYNGIFTLYEIIPGFIVGFIVAVVVALLDKEPKQEVLDLYDYATSDAIE</sequence>
<proteinExistence type="predicted"/>
<dbReference type="Proteomes" id="UP000682782">
    <property type="component" value="Chromosome"/>
</dbReference>
<accession>A0AC61N930</accession>
<organism evidence="1 2">
    <name type="scientific">Aristaeella hokkaidonensis</name>
    <dbReference type="NCBI Taxonomy" id="3046382"/>
    <lineage>
        <taxon>Bacteria</taxon>
        <taxon>Bacillati</taxon>
        <taxon>Bacillota</taxon>
        <taxon>Clostridia</taxon>
        <taxon>Eubacteriales</taxon>
        <taxon>Aristaeellaceae</taxon>
        <taxon>Aristaeella</taxon>
    </lineage>
</organism>
<evidence type="ECO:0000313" key="1">
    <source>
        <dbReference type="EMBL" id="QUC68089.1"/>
    </source>
</evidence>